<keyword evidence="1" id="KW-0808">Transferase</keyword>
<evidence type="ECO:0000313" key="1">
    <source>
        <dbReference type="EMBL" id="QYS89437.1"/>
    </source>
</evidence>
<dbReference type="Proteomes" id="UP000824721">
    <property type="component" value="Chromosome"/>
</dbReference>
<reference evidence="1" key="1">
    <citation type="submission" date="2020-12" db="EMBL/GenBank/DDBJ databases">
        <title>Genome sequencing of genetic groups of Flavobacterium columnare.</title>
        <authorList>
            <person name="Waldbieser G.C."/>
            <person name="Griffin M.J."/>
            <person name="LaFrentz B.R."/>
        </authorList>
    </citation>
    <scope>NUCLEOTIDE SEQUENCE</scope>
    <source>
        <strain evidence="1">90-106</strain>
    </source>
</reference>
<dbReference type="GO" id="GO:0016740">
    <property type="term" value="F:transferase activity"/>
    <property type="evidence" value="ECO:0007669"/>
    <property type="project" value="UniProtKB-KW"/>
</dbReference>
<dbReference type="EMBL" id="CP067378">
    <property type="protein sequence ID" value="QYS89437.1"/>
    <property type="molecule type" value="Genomic_DNA"/>
</dbReference>
<dbReference type="AlphaFoldDB" id="A0A8G0KSL4"/>
<gene>
    <name evidence="1" type="ORF">JJC05_03890</name>
</gene>
<organism evidence="1">
    <name type="scientific">Flavobacterium columnare</name>
    <dbReference type="NCBI Taxonomy" id="996"/>
    <lineage>
        <taxon>Bacteria</taxon>
        <taxon>Pseudomonadati</taxon>
        <taxon>Bacteroidota</taxon>
        <taxon>Flavobacteriia</taxon>
        <taxon>Flavobacteriales</taxon>
        <taxon>Flavobacteriaceae</taxon>
        <taxon>Flavobacterium</taxon>
    </lineage>
</organism>
<protein>
    <submittedName>
        <fullName evidence="1">Glycosyltransferase</fullName>
    </submittedName>
</protein>
<accession>A0A8G0KSL4</accession>
<dbReference type="Gene3D" id="3.40.50.2000">
    <property type="entry name" value="Glycogen Phosphorylase B"/>
    <property type="match status" value="1"/>
</dbReference>
<dbReference type="KEGG" id="fdv:JJC05_03890"/>
<dbReference type="SUPFAM" id="SSF53756">
    <property type="entry name" value="UDP-Glycosyltransferase/glycogen phosphorylase"/>
    <property type="match status" value="1"/>
</dbReference>
<sequence length="201" mass="23184">MIRFLFRDKIKKVIKNAKKVITGSPYLTYYAKKNNIYVEEIPTSVSCIKYPKPNLKIKSNNFIVGWIGSKSTSVNLIDLVQVFKNIDDIDYCLYLVGFDVDLEYKLKGINYKIIPWSADTEVYWINKFDVGIMPLVDNSFNKGKCGFKLIQYMACAKPTISTPLEANVKINRNKKIFMLVLALIGRLKLEKFLKTEKFLIA</sequence>
<dbReference type="Pfam" id="PF13692">
    <property type="entry name" value="Glyco_trans_1_4"/>
    <property type="match status" value="1"/>
</dbReference>
<name>A0A8G0KSL4_9FLAO</name>
<proteinExistence type="predicted"/>